<dbReference type="GO" id="GO:0046872">
    <property type="term" value="F:metal ion binding"/>
    <property type="evidence" value="ECO:0007669"/>
    <property type="project" value="UniProtKB-KW"/>
</dbReference>
<keyword evidence="2" id="KW-0479">Metal-binding</keyword>
<name>D6U3L0_KTERA</name>
<dbReference type="SUPFAM" id="SSF56281">
    <property type="entry name" value="Metallo-hydrolase/oxidoreductase"/>
    <property type="match status" value="1"/>
</dbReference>
<comment type="similarity">
    <text evidence="1">Belongs to the metallo-beta-lactamase superfamily.</text>
</comment>
<dbReference type="Proteomes" id="UP000004508">
    <property type="component" value="Unassembled WGS sequence"/>
</dbReference>
<evidence type="ECO:0000256" key="4">
    <source>
        <dbReference type="ARBA" id="ARBA00022833"/>
    </source>
</evidence>
<dbReference type="FunCoup" id="D6U3L0">
    <property type="interactions" value="8"/>
</dbReference>
<dbReference type="Pfam" id="PF00753">
    <property type="entry name" value="Lactamase_B"/>
    <property type="match status" value="1"/>
</dbReference>
<dbReference type="InterPro" id="IPR051013">
    <property type="entry name" value="MBL_superfamily_lactonases"/>
</dbReference>
<dbReference type="PANTHER" id="PTHR42978:SF6">
    <property type="entry name" value="QUORUM-QUENCHING LACTONASE YTNP-RELATED"/>
    <property type="match status" value="1"/>
</dbReference>
<dbReference type="Gene3D" id="3.60.15.10">
    <property type="entry name" value="Ribonuclease Z/Hydroxyacylglutathione hydrolase-like"/>
    <property type="match status" value="1"/>
</dbReference>
<reference evidence="6 7" key="1">
    <citation type="journal article" date="2011" name="Stand. Genomic Sci.">
        <title>Non-contiguous finished genome sequence and contextual data of the filamentous soil bacterium Ktedonobacter racemifer type strain (SOSP1-21).</title>
        <authorList>
            <person name="Chang Y.J."/>
            <person name="Land M."/>
            <person name="Hauser L."/>
            <person name="Chertkov O."/>
            <person name="Del Rio T.G."/>
            <person name="Nolan M."/>
            <person name="Copeland A."/>
            <person name="Tice H."/>
            <person name="Cheng J.F."/>
            <person name="Lucas S."/>
            <person name="Han C."/>
            <person name="Goodwin L."/>
            <person name="Pitluck S."/>
            <person name="Ivanova N."/>
            <person name="Ovchinikova G."/>
            <person name="Pati A."/>
            <person name="Chen A."/>
            <person name="Palaniappan K."/>
            <person name="Mavromatis K."/>
            <person name="Liolios K."/>
            <person name="Brettin T."/>
            <person name="Fiebig A."/>
            <person name="Rohde M."/>
            <person name="Abt B."/>
            <person name="Goker M."/>
            <person name="Detter J.C."/>
            <person name="Woyke T."/>
            <person name="Bristow J."/>
            <person name="Eisen J.A."/>
            <person name="Markowitz V."/>
            <person name="Hugenholtz P."/>
            <person name="Kyrpides N.C."/>
            <person name="Klenk H.P."/>
            <person name="Lapidus A."/>
        </authorList>
    </citation>
    <scope>NUCLEOTIDE SEQUENCE [LARGE SCALE GENOMIC DNA]</scope>
    <source>
        <strain evidence="7">DSM 44963</strain>
    </source>
</reference>
<dbReference type="SMART" id="SM00849">
    <property type="entry name" value="Lactamase_B"/>
    <property type="match status" value="1"/>
</dbReference>
<dbReference type="InterPro" id="IPR036866">
    <property type="entry name" value="RibonucZ/Hydroxyglut_hydro"/>
</dbReference>
<accession>D6U3L0</accession>
<evidence type="ECO:0000256" key="3">
    <source>
        <dbReference type="ARBA" id="ARBA00022801"/>
    </source>
</evidence>
<keyword evidence="3 6" id="KW-0378">Hydrolase</keyword>
<proteinExistence type="inferred from homology"/>
<keyword evidence="4" id="KW-0862">Zinc</keyword>
<evidence type="ECO:0000313" key="7">
    <source>
        <dbReference type="Proteomes" id="UP000004508"/>
    </source>
</evidence>
<protein>
    <submittedName>
        <fullName evidence="6">Metal-dependent hydrolase</fullName>
    </submittedName>
</protein>
<evidence type="ECO:0000256" key="2">
    <source>
        <dbReference type="ARBA" id="ARBA00022723"/>
    </source>
</evidence>
<organism evidence="6 7">
    <name type="scientific">Ktedonobacter racemifer DSM 44963</name>
    <dbReference type="NCBI Taxonomy" id="485913"/>
    <lineage>
        <taxon>Bacteria</taxon>
        <taxon>Bacillati</taxon>
        <taxon>Chloroflexota</taxon>
        <taxon>Ktedonobacteria</taxon>
        <taxon>Ktedonobacterales</taxon>
        <taxon>Ktedonobacteraceae</taxon>
        <taxon>Ktedonobacter</taxon>
    </lineage>
</organism>
<dbReference type="OrthoDB" id="9802897at2"/>
<dbReference type="AlphaFoldDB" id="D6U3L0"/>
<gene>
    <name evidence="6" type="ORF">Krac_3910</name>
</gene>
<evidence type="ECO:0000259" key="5">
    <source>
        <dbReference type="SMART" id="SM00849"/>
    </source>
</evidence>
<evidence type="ECO:0000256" key="1">
    <source>
        <dbReference type="ARBA" id="ARBA00007749"/>
    </source>
</evidence>
<dbReference type="InParanoid" id="D6U3L0"/>
<sequence>MVTAAAYHSITLGDIRVIYLPDGYFLFNPRVLFPTTTTADWQFYQHLLDHHGQLVGSIGAYVIQTPDHAVIVDTGYGPRSVEGMVYSGKLLSSLKRAGLDPANIDIVFFTHLHSDHVGWTGMPVKGELIPTFPNARHLLRGSEWHRFDNPAEKRSGIEDALKLLEHRVELVEEGERIIPEVTILATSGHTLGHASLLVTSGQERAILLGDIFHSVAQFEHPEWTNSMDSDHEQAKLTREQMLRELAKPSTIGVGTHFSDSVFGRLTPVKDKLQWQIQQ</sequence>
<dbReference type="RefSeq" id="WP_007921520.1">
    <property type="nucleotide sequence ID" value="NZ_ADVG01000004.1"/>
</dbReference>
<keyword evidence="7" id="KW-1185">Reference proteome</keyword>
<dbReference type="PANTHER" id="PTHR42978">
    <property type="entry name" value="QUORUM-QUENCHING LACTONASE YTNP-RELATED-RELATED"/>
    <property type="match status" value="1"/>
</dbReference>
<dbReference type="eggNOG" id="COG0491">
    <property type="taxonomic scope" value="Bacteria"/>
</dbReference>
<evidence type="ECO:0000313" key="6">
    <source>
        <dbReference type="EMBL" id="EFH83000.1"/>
    </source>
</evidence>
<dbReference type="GO" id="GO:0016787">
    <property type="term" value="F:hydrolase activity"/>
    <property type="evidence" value="ECO:0007669"/>
    <property type="project" value="UniProtKB-KW"/>
</dbReference>
<dbReference type="InterPro" id="IPR001279">
    <property type="entry name" value="Metallo-B-lactamas"/>
</dbReference>
<dbReference type="STRING" id="485913.Krac_3910"/>
<dbReference type="CDD" id="cd16277">
    <property type="entry name" value="metallo-hydrolase-like_MBL-fold"/>
    <property type="match status" value="1"/>
</dbReference>
<comment type="caution">
    <text evidence="6">The sequence shown here is derived from an EMBL/GenBank/DDBJ whole genome shotgun (WGS) entry which is preliminary data.</text>
</comment>
<feature type="domain" description="Metallo-beta-lactamase" evidence="5">
    <location>
        <begin position="57"/>
        <end position="256"/>
    </location>
</feature>
<dbReference type="EMBL" id="ADVG01000004">
    <property type="protein sequence ID" value="EFH83000.1"/>
    <property type="molecule type" value="Genomic_DNA"/>
</dbReference>